<feature type="compositionally biased region" description="Basic and acidic residues" evidence="1">
    <location>
        <begin position="52"/>
        <end position="62"/>
    </location>
</feature>
<sequence length="62" mass="6978">MHAVKELPSAACNPTGIQNNKNRRSNNDATTRERLGEWPGNYLNQPTSLAKGMEDVDDHRRT</sequence>
<gene>
    <name evidence="2" type="ORF">ZHAS_00003424</name>
</gene>
<dbReference type="Proteomes" id="UP000030765">
    <property type="component" value="Unassembled WGS sequence"/>
</dbReference>
<accession>A0A084VEA9</accession>
<evidence type="ECO:0000313" key="2">
    <source>
        <dbReference type="EMBL" id="KFB36303.1"/>
    </source>
</evidence>
<dbReference type="AlphaFoldDB" id="A0A084VEA9"/>
<organism evidence="2">
    <name type="scientific">Anopheles sinensis</name>
    <name type="common">Mosquito</name>
    <dbReference type="NCBI Taxonomy" id="74873"/>
    <lineage>
        <taxon>Eukaryota</taxon>
        <taxon>Metazoa</taxon>
        <taxon>Ecdysozoa</taxon>
        <taxon>Arthropoda</taxon>
        <taxon>Hexapoda</taxon>
        <taxon>Insecta</taxon>
        <taxon>Pterygota</taxon>
        <taxon>Neoptera</taxon>
        <taxon>Endopterygota</taxon>
        <taxon>Diptera</taxon>
        <taxon>Nematocera</taxon>
        <taxon>Culicoidea</taxon>
        <taxon>Culicidae</taxon>
        <taxon>Anophelinae</taxon>
        <taxon>Anopheles</taxon>
    </lineage>
</organism>
<dbReference type="VEuPathDB" id="VectorBase:ASIC003424"/>
<dbReference type="EMBL" id="ATLV01012265">
    <property type="status" value="NOT_ANNOTATED_CDS"/>
    <property type="molecule type" value="Genomic_DNA"/>
</dbReference>
<dbReference type="EnsemblMetazoa" id="ASIC003424-RA">
    <property type="protein sequence ID" value="ASIC003424-PA"/>
    <property type="gene ID" value="ASIC003424"/>
</dbReference>
<keyword evidence="4" id="KW-1185">Reference proteome</keyword>
<reference evidence="2 4" key="1">
    <citation type="journal article" date="2014" name="BMC Genomics">
        <title>Genome sequence of Anopheles sinensis provides insight into genetics basis of mosquito competence for malaria parasites.</title>
        <authorList>
            <person name="Zhou D."/>
            <person name="Zhang D."/>
            <person name="Ding G."/>
            <person name="Shi L."/>
            <person name="Hou Q."/>
            <person name="Ye Y."/>
            <person name="Xu Y."/>
            <person name="Zhou H."/>
            <person name="Xiong C."/>
            <person name="Li S."/>
            <person name="Yu J."/>
            <person name="Hong S."/>
            <person name="Yu X."/>
            <person name="Zou P."/>
            <person name="Chen C."/>
            <person name="Chang X."/>
            <person name="Wang W."/>
            <person name="Lv Y."/>
            <person name="Sun Y."/>
            <person name="Ma L."/>
            <person name="Shen B."/>
            <person name="Zhu C."/>
        </authorList>
    </citation>
    <scope>NUCLEOTIDE SEQUENCE [LARGE SCALE GENOMIC DNA]</scope>
</reference>
<evidence type="ECO:0000256" key="1">
    <source>
        <dbReference type="SAM" id="MobiDB-lite"/>
    </source>
</evidence>
<name>A0A084VEA9_ANOSI</name>
<feature type="region of interest" description="Disordered" evidence="1">
    <location>
        <begin position="1"/>
        <end position="62"/>
    </location>
</feature>
<protein>
    <submittedName>
        <fullName evidence="2 3">ThiJ/PfpI domain-containing protein</fullName>
    </submittedName>
</protein>
<dbReference type="EMBL" id="KE524776">
    <property type="protein sequence ID" value="KFB36303.1"/>
    <property type="molecule type" value="Genomic_DNA"/>
</dbReference>
<reference evidence="3" key="2">
    <citation type="submission" date="2020-05" db="UniProtKB">
        <authorList>
            <consortium name="EnsemblMetazoa"/>
        </authorList>
    </citation>
    <scope>IDENTIFICATION</scope>
</reference>
<evidence type="ECO:0000313" key="4">
    <source>
        <dbReference type="Proteomes" id="UP000030765"/>
    </source>
</evidence>
<evidence type="ECO:0000313" key="3">
    <source>
        <dbReference type="EnsemblMetazoa" id="ASIC003424-PA"/>
    </source>
</evidence>
<proteinExistence type="predicted"/>